<sequence length="228" mass="25611">MGRKRPQPPLHFHHLHLAFLFCCSFSVLCFSNSKNEPVGYGYRVRSVSFDPSGKSLTARLDLIKPSPFSAPTFGISFLLPAWKRMIVSEFESPIPSTKDGKSPEKSFPLHPTPPPSAPQNHSISPEDDHNSPENNIVSDPKSDLVFTLRRTTPFGFIVSRRSTGDILFDASSDASDAGTFLVFKDQYLRPPHPPLLPLWPRRAHQEDFQARPKPNADALEHRHPQLQP</sequence>
<proteinExistence type="predicted"/>
<protein>
    <submittedName>
        <fullName evidence="3">Alpha-glucosidase</fullName>
    </submittedName>
</protein>
<evidence type="ECO:0000256" key="1">
    <source>
        <dbReference type="SAM" id="MobiDB-lite"/>
    </source>
</evidence>
<evidence type="ECO:0000256" key="2">
    <source>
        <dbReference type="SAM" id="SignalP"/>
    </source>
</evidence>
<keyword evidence="2" id="KW-0732">Signal</keyword>
<feature type="region of interest" description="Disordered" evidence="1">
    <location>
        <begin position="198"/>
        <end position="228"/>
    </location>
</feature>
<comment type="caution">
    <text evidence="3">The sequence shown here is derived from an EMBL/GenBank/DDBJ whole genome shotgun (WGS) entry which is preliminary data.</text>
</comment>
<feature type="signal peptide" evidence="2">
    <location>
        <begin position="1"/>
        <end position="29"/>
    </location>
</feature>
<evidence type="ECO:0000313" key="3">
    <source>
        <dbReference type="EMBL" id="RVW43586.1"/>
    </source>
</evidence>
<dbReference type="Proteomes" id="UP000288805">
    <property type="component" value="Unassembled WGS sequence"/>
</dbReference>
<evidence type="ECO:0000313" key="4">
    <source>
        <dbReference type="Proteomes" id="UP000288805"/>
    </source>
</evidence>
<gene>
    <name evidence="3" type="primary">AGLU_1</name>
    <name evidence="3" type="ORF">CK203_097567</name>
</gene>
<feature type="chain" id="PRO_5019535106" evidence="2">
    <location>
        <begin position="30"/>
        <end position="228"/>
    </location>
</feature>
<reference evidence="3 4" key="1">
    <citation type="journal article" date="2018" name="PLoS Genet.">
        <title>Population sequencing reveals clonal diversity and ancestral inbreeding in the grapevine cultivar Chardonnay.</title>
        <authorList>
            <person name="Roach M.J."/>
            <person name="Johnson D.L."/>
            <person name="Bohlmann J."/>
            <person name="van Vuuren H.J."/>
            <person name="Jones S.J."/>
            <person name="Pretorius I.S."/>
            <person name="Schmidt S.A."/>
            <person name="Borneman A.R."/>
        </authorList>
    </citation>
    <scope>NUCLEOTIDE SEQUENCE [LARGE SCALE GENOMIC DNA]</scope>
    <source>
        <strain evidence="4">cv. Chardonnay</strain>
        <tissue evidence="3">Leaf</tissue>
    </source>
</reference>
<name>A0A438E751_VITVI</name>
<dbReference type="AlphaFoldDB" id="A0A438E751"/>
<dbReference type="EMBL" id="QGNW01001374">
    <property type="protein sequence ID" value="RVW43586.1"/>
    <property type="molecule type" value="Genomic_DNA"/>
</dbReference>
<feature type="compositionally biased region" description="Basic and acidic residues" evidence="1">
    <location>
        <begin position="218"/>
        <end position="228"/>
    </location>
</feature>
<accession>A0A438E751</accession>
<organism evidence="3 4">
    <name type="scientific">Vitis vinifera</name>
    <name type="common">Grape</name>
    <dbReference type="NCBI Taxonomy" id="29760"/>
    <lineage>
        <taxon>Eukaryota</taxon>
        <taxon>Viridiplantae</taxon>
        <taxon>Streptophyta</taxon>
        <taxon>Embryophyta</taxon>
        <taxon>Tracheophyta</taxon>
        <taxon>Spermatophyta</taxon>
        <taxon>Magnoliopsida</taxon>
        <taxon>eudicotyledons</taxon>
        <taxon>Gunneridae</taxon>
        <taxon>Pentapetalae</taxon>
        <taxon>rosids</taxon>
        <taxon>Vitales</taxon>
        <taxon>Vitaceae</taxon>
        <taxon>Viteae</taxon>
        <taxon>Vitis</taxon>
    </lineage>
</organism>
<feature type="region of interest" description="Disordered" evidence="1">
    <location>
        <begin position="93"/>
        <end position="139"/>
    </location>
</feature>
<dbReference type="Gene3D" id="2.60.40.1760">
    <property type="entry name" value="glycosyl hydrolase (family 31)"/>
    <property type="match status" value="1"/>
</dbReference>